<name>A0A5R9G2U7_9BACL</name>
<comment type="caution">
    <text evidence="3">The sequence shown here is derived from an EMBL/GenBank/DDBJ whole genome shotgun (WGS) entry which is preliminary data.</text>
</comment>
<accession>A0A5R9G2U7</accession>
<evidence type="ECO:0000313" key="4">
    <source>
        <dbReference type="Proteomes" id="UP000309676"/>
    </source>
</evidence>
<keyword evidence="2" id="KW-0472">Membrane</keyword>
<dbReference type="RefSeq" id="WP_138196287.1">
    <property type="nucleotide sequence ID" value="NZ_VCIW01000016.1"/>
</dbReference>
<protein>
    <submittedName>
        <fullName evidence="3">Uncharacterized protein</fullName>
    </submittedName>
</protein>
<organism evidence="3 4">
    <name type="scientific">Paenibacillus antri</name>
    <dbReference type="NCBI Taxonomy" id="2582848"/>
    <lineage>
        <taxon>Bacteria</taxon>
        <taxon>Bacillati</taxon>
        <taxon>Bacillota</taxon>
        <taxon>Bacilli</taxon>
        <taxon>Bacillales</taxon>
        <taxon>Paenibacillaceae</taxon>
        <taxon>Paenibacillus</taxon>
    </lineage>
</organism>
<dbReference type="AlphaFoldDB" id="A0A5R9G2U7"/>
<sequence>MSRKWERMVEKNSKRMNQDRLKKGQTPIGAKDGPEKIKGRSWVFPLVLASAGILFAFTMPQANAGDTLYQITVALYLLLALFHFFVRRPFLKVGKNELGWRTYAGDRSVAAQDIATIHIGDNRSTVMLKDGKTKRSFSKAYHLYPMNRINEALTQFAAAHHIPLNGAEKETVGA</sequence>
<feature type="compositionally biased region" description="Basic and acidic residues" evidence="1">
    <location>
        <begin position="1"/>
        <end position="22"/>
    </location>
</feature>
<keyword evidence="2" id="KW-0812">Transmembrane</keyword>
<evidence type="ECO:0000256" key="1">
    <source>
        <dbReference type="SAM" id="MobiDB-lite"/>
    </source>
</evidence>
<feature type="transmembrane region" description="Helical" evidence="2">
    <location>
        <begin position="68"/>
        <end position="86"/>
    </location>
</feature>
<feature type="transmembrane region" description="Helical" evidence="2">
    <location>
        <begin position="42"/>
        <end position="62"/>
    </location>
</feature>
<proteinExistence type="predicted"/>
<dbReference type="OrthoDB" id="2598858at2"/>
<keyword evidence="2" id="KW-1133">Transmembrane helix</keyword>
<gene>
    <name evidence="3" type="ORF">FE782_20980</name>
</gene>
<feature type="region of interest" description="Disordered" evidence="1">
    <location>
        <begin position="1"/>
        <end position="32"/>
    </location>
</feature>
<dbReference type="EMBL" id="VCIW01000016">
    <property type="protein sequence ID" value="TLS50151.1"/>
    <property type="molecule type" value="Genomic_DNA"/>
</dbReference>
<reference evidence="3 4" key="1">
    <citation type="submission" date="2019-05" db="EMBL/GenBank/DDBJ databases">
        <authorList>
            <person name="Narsing Rao M.P."/>
            <person name="Li W.J."/>
        </authorList>
    </citation>
    <scope>NUCLEOTIDE SEQUENCE [LARGE SCALE GENOMIC DNA]</scope>
    <source>
        <strain evidence="3 4">SYSU_K30003</strain>
    </source>
</reference>
<evidence type="ECO:0000256" key="2">
    <source>
        <dbReference type="SAM" id="Phobius"/>
    </source>
</evidence>
<evidence type="ECO:0000313" key="3">
    <source>
        <dbReference type="EMBL" id="TLS50151.1"/>
    </source>
</evidence>
<keyword evidence="4" id="KW-1185">Reference proteome</keyword>
<dbReference type="Proteomes" id="UP000309676">
    <property type="component" value="Unassembled WGS sequence"/>
</dbReference>